<feature type="non-terminal residue" evidence="8">
    <location>
        <position position="1"/>
    </location>
</feature>
<feature type="domain" description="Peptidase S8/S53" evidence="7">
    <location>
        <begin position="107"/>
        <end position="326"/>
    </location>
</feature>
<keyword evidence="9" id="KW-1185">Reference proteome</keyword>
<comment type="caution">
    <text evidence="8">The sequence shown here is derived from an EMBL/GenBank/DDBJ whole genome shotgun (WGS) entry which is preliminary data.</text>
</comment>
<feature type="non-terminal residue" evidence="8">
    <location>
        <position position="346"/>
    </location>
</feature>
<dbReference type="Pfam" id="PF00082">
    <property type="entry name" value="Peptidase_S8"/>
    <property type="match status" value="1"/>
</dbReference>
<dbReference type="Proteomes" id="UP000288716">
    <property type="component" value="Unassembled WGS sequence"/>
</dbReference>
<dbReference type="InterPro" id="IPR036852">
    <property type="entry name" value="Peptidase_S8/S53_dom_sf"/>
</dbReference>
<evidence type="ECO:0000259" key="7">
    <source>
        <dbReference type="Pfam" id="PF00082"/>
    </source>
</evidence>
<dbReference type="PROSITE" id="PS00138">
    <property type="entry name" value="SUBTILASE_SER"/>
    <property type="match status" value="1"/>
</dbReference>
<evidence type="ECO:0000313" key="9">
    <source>
        <dbReference type="Proteomes" id="UP000288716"/>
    </source>
</evidence>
<keyword evidence="4" id="KW-0720">Serine protease</keyword>
<accession>A0A443S091</accession>
<dbReference type="InterPro" id="IPR023828">
    <property type="entry name" value="Peptidase_S8_Ser-AS"/>
</dbReference>
<organism evidence="8 9">
    <name type="scientific">Leptotrombidium deliense</name>
    <dbReference type="NCBI Taxonomy" id="299467"/>
    <lineage>
        <taxon>Eukaryota</taxon>
        <taxon>Metazoa</taxon>
        <taxon>Ecdysozoa</taxon>
        <taxon>Arthropoda</taxon>
        <taxon>Chelicerata</taxon>
        <taxon>Arachnida</taxon>
        <taxon>Acari</taxon>
        <taxon>Acariformes</taxon>
        <taxon>Trombidiformes</taxon>
        <taxon>Prostigmata</taxon>
        <taxon>Anystina</taxon>
        <taxon>Parasitengona</taxon>
        <taxon>Trombiculoidea</taxon>
        <taxon>Trombiculidae</taxon>
        <taxon>Leptotrombidium</taxon>
    </lineage>
</organism>
<keyword evidence="3" id="KW-0378">Hydrolase</keyword>
<dbReference type="GO" id="GO:0005615">
    <property type="term" value="C:extracellular space"/>
    <property type="evidence" value="ECO:0007669"/>
    <property type="project" value="TreeGrafter"/>
</dbReference>
<dbReference type="STRING" id="299467.A0A443S091"/>
<dbReference type="GO" id="GO:0004252">
    <property type="term" value="F:serine-type endopeptidase activity"/>
    <property type="evidence" value="ECO:0007669"/>
    <property type="project" value="InterPro"/>
</dbReference>
<gene>
    <name evidence="8" type="ORF">B4U80_10305</name>
</gene>
<evidence type="ECO:0000256" key="5">
    <source>
        <dbReference type="PROSITE-ProRule" id="PRU01240"/>
    </source>
</evidence>
<proteinExistence type="inferred from homology"/>
<evidence type="ECO:0000256" key="4">
    <source>
        <dbReference type="ARBA" id="ARBA00022825"/>
    </source>
</evidence>
<evidence type="ECO:0000256" key="2">
    <source>
        <dbReference type="ARBA" id="ARBA00022670"/>
    </source>
</evidence>
<dbReference type="CDD" id="cd04077">
    <property type="entry name" value="Peptidases_S8_PCSK9_ProteinaseK_like"/>
    <property type="match status" value="1"/>
</dbReference>
<feature type="region of interest" description="Disordered" evidence="6">
    <location>
        <begin position="1"/>
        <end position="33"/>
    </location>
</feature>
<dbReference type="InterPro" id="IPR015500">
    <property type="entry name" value="Peptidase_S8_subtilisin-rel"/>
</dbReference>
<keyword evidence="2 8" id="KW-0645">Protease</keyword>
<dbReference type="InterPro" id="IPR034193">
    <property type="entry name" value="PCSK9_ProteinaseK-like"/>
</dbReference>
<evidence type="ECO:0000256" key="3">
    <source>
        <dbReference type="ARBA" id="ARBA00022801"/>
    </source>
</evidence>
<dbReference type="OrthoDB" id="206201at2759"/>
<sequence length="346" mass="36987">DVTENEANEIEKSIEKAGGKKKNRYRKRRDDEPGFSGIAVKVNSNKRAGVLRKAKKNCKNRINLQTLRSVHLSQTLVGVYRVFQEPQDLTTIIQIVDLVQRFTLLANTGCNWRHQSLYGRVTGLINFVTDEDGEDNNGHGTITASDAGGIQYGTSKKAQLICVKAMNRNGQGAYSDIIAAVNWCASQTDYGIINMSLGGGKSETMNQAVQKANSAGHLVVVAAGNENQDANNVSPASTPEALTVAASDQNNNLASFSNWGSAVDIVSPGVQCPSADFRSTTGTTAASGTSIASPITAGIAACVQSQFGYYSKDAPRLITQKIIEASRAEVNGLKGGTVNRLLRWTC</sequence>
<dbReference type="InterPro" id="IPR050131">
    <property type="entry name" value="Peptidase_S8_subtilisin-like"/>
</dbReference>
<reference evidence="8 9" key="1">
    <citation type="journal article" date="2018" name="Gigascience">
        <title>Genomes of trombidid mites reveal novel predicted allergens and laterally-transferred genes associated with secondary metabolism.</title>
        <authorList>
            <person name="Dong X."/>
            <person name="Chaisiri K."/>
            <person name="Xia D."/>
            <person name="Armstrong S.D."/>
            <person name="Fang Y."/>
            <person name="Donnelly M.J."/>
            <person name="Kadowaki T."/>
            <person name="McGarry J.W."/>
            <person name="Darby A.C."/>
            <person name="Makepeace B.L."/>
        </authorList>
    </citation>
    <scope>NUCLEOTIDE SEQUENCE [LARGE SCALE GENOMIC DNA]</scope>
    <source>
        <strain evidence="8">UoL-UT</strain>
    </source>
</reference>
<dbReference type="PANTHER" id="PTHR43806">
    <property type="entry name" value="PEPTIDASE S8"/>
    <property type="match status" value="1"/>
</dbReference>
<dbReference type="AlphaFoldDB" id="A0A443S091"/>
<evidence type="ECO:0000313" key="8">
    <source>
        <dbReference type="EMBL" id="RWS20920.1"/>
    </source>
</evidence>
<comment type="caution">
    <text evidence="5">Lacks conserved residue(s) required for the propagation of feature annotation.</text>
</comment>
<dbReference type="VEuPathDB" id="VectorBase:LDEU011120"/>
<dbReference type="PROSITE" id="PS51892">
    <property type="entry name" value="SUBTILASE"/>
    <property type="match status" value="1"/>
</dbReference>
<evidence type="ECO:0000256" key="1">
    <source>
        <dbReference type="ARBA" id="ARBA00011073"/>
    </source>
</evidence>
<name>A0A443S091_9ACAR</name>
<feature type="compositionally biased region" description="Basic and acidic residues" evidence="6">
    <location>
        <begin position="9"/>
        <end position="18"/>
    </location>
</feature>
<dbReference type="SUPFAM" id="SSF52743">
    <property type="entry name" value="Subtilisin-like"/>
    <property type="match status" value="1"/>
</dbReference>
<dbReference type="EMBL" id="NCKV01014696">
    <property type="protein sequence ID" value="RWS20920.1"/>
    <property type="molecule type" value="Genomic_DNA"/>
</dbReference>
<dbReference type="GO" id="GO:0006508">
    <property type="term" value="P:proteolysis"/>
    <property type="evidence" value="ECO:0007669"/>
    <property type="project" value="UniProtKB-KW"/>
</dbReference>
<dbReference type="Gene3D" id="3.40.50.200">
    <property type="entry name" value="Peptidase S8/S53 domain"/>
    <property type="match status" value="1"/>
</dbReference>
<dbReference type="PRINTS" id="PR00723">
    <property type="entry name" value="SUBTILISIN"/>
</dbReference>
<evidence type="ECO:0000256" key="6">
    <source>
        <dbReference type="SAM" id="MobiDB-lite"/>
    </source>
</evidence>
<dbReference type="PANTHER" id="PTHR43806:SF11">
    <property type="entry name" value="CEREVISIN-RELATED"/>
    <property type="match status" value="1"/>
</dbReference>
<protein>
    <submittedName>
        <fullName evidence="8">Serine protease-like protein</fullName>
    </submittedName>
</protein>
<dbReference type="InterPro" id="IPR000209">
    <property type="entry name" value="Peptidase_S8/S53_dom"/>
</dbReference>
<comment type="similarity">
    <text evidence="1 5">Belongs to the peptidase S8 family.</text>
</comment>